<dbReference type="EMBL" id="FSRG01000006">
    <property type="protein sequence ID" value="SIO26345.1"/>
    <property type="molecule type" value="Genomic_DNA"/>
</dbReference>
<dbReference type="Pfam" id="PF02596">
    <property type="entry name" value="DUF169"/>
    <property type="match status" value="1"/>
</dbReference>
<dbReference type="AlphaFoldDB" id="A0A1N6I346"/>
<organism evidence="1 2">
    <name type="scientific">Halodesulfovibrio marinisediminis DSM 17456</name>
    <dbReference type="NCBI Taxonomy" id="1121457"/>
    <lineage>
        <taxon>Bacteria</taxon>
        <taxon>Pseudomonadati</taxon>
        <taxon>Thermodesulfobacteriota</taxon>
        <taxon>Desulfovibrionia</taxon>
        <taxon>Desulfovibrionales</taxon>
        <taxon>Desulfovibrionaceae</taxon>
        <taxon>Halodesulfovibrio</taxon>
    </lineage>
</organism>
<reference evidence="2" key="1">
    <citation type="submission" date="2016-11" db="EMBL/GenBank/DDBJ databases">
        <authorList>
            <person name="Varghese N."/>
            <person name="Submissions S."/>
        </authorList>
    </citation>
    <scope>NUCLEOTIDE SEQUENCE [LARGE SCALE GENOMIC DNA]</scope>
    <source>
        <strain evidence="2">DSM 17456</strain>
    </source>
</reference>
<sequence>MEMTILELCKVVGIETRPVGVYDAPDAEQFAPLVDPKRCIFAAYEAWQAGQTLSVTSTKYGCPGCGYWMTGIETFPSREVFVNFLYNKEGMRESAGLMNAWLDATPPYHPQHGNILIGPVHEEMEEYLKTVTFFVTPDQLSTLMLGAVYHSHPDDVEPVIAPFGSGCGQMLSLFRDLNKPQAIIGATDIAMRSYIPADHLAFTVTIPMLKRFLSLDKERCFLGKHFLKKLKQSRVETKERRHPC</sequence>
<dbReference type="RefSeq" id="WP_074217148.1">
    <property type="nucleotide sequence ID" value="NZ_FSRG01000006.1"/>
</dbReference>
<evidence type="ECO:0000313" key="1">
    <source>
        <dbReference type="EMBL" id="SIO26345.1"/>
    </source>
</evidence>
<protein>
    <submittedName>
        <fullName evidence="1">Uncharacterized ArCR, COG2043</fullName>
    </submittedName>
</protein>
<accession>A0A1N6I346</accession>
<name>A0A1N6I346_9BACT</name>
<dbReference type="InterPro" id="IPR003748">
    <property type="entry name" value="DUF169"/>
</dbReference>
<proteinExistence type="predicted"/>
<keyword evidence="2" id="KW-1185">Reference proteome</keyword>
<evidence type="ECO:0000313" key="2">
    <source>
        <dbReference type="Proteomes" id="UP000184694"/>
    </source>
</evidence>
<dbReference type="Proteomes" id="UP000184694">
    <property type="component" value="Unassembled WGS sequence"/>
</dbReference>
<dbReference type="STRING" id="1121457.SAMN02745161_2370"/>
<gene>
    <name evidence="1" type="ORF">SAMN02745161_2370</name>
</gene>